<evidence type="ECO:0000259" key="1">
    <source>
        <dbReference type="Pfam" id="PF14214"/>
    </source>
</evidence>
<name>A0A1X7U4Y7_AMPQE</name>
<dbReference type="OrthoDB" id="416437at2759"/>
<protein>
    <recommendedName>
        <fullName evidence="1">Helitron helicase-like domain-containing protein</fullName>
    </recommendedName>
</protein>
<feature type="domain" description="Helitron helicase-like" evidence="1">
    <location>
        <begin position="27"/>
        <end position="173"/>
    </location>
</feature>
<evidence type="ECO:0000313" key="2">
    <source>
        <dbReference type="EnsemblMetazoa" id="Aqu2.1.22723_001"/>
    </source>
</evidence>
<dbReference type="STRING" id="400682.A0A1X7U4Y7"/>
<dbReference type="InterPro" id="IPR025476">
    <property type="entry name" value="Helitron_helicase-like"/>
</dbReference>
<proteinExistence type="predicted"/>
<reference evidence="2" key="1">
    <citation type="submission" date="2017-05" db="UniProtKB">
        <authorList>
            <consortium name="EnsemblMetazoa"/>
        </authorList>
    </citation>
    <scope>IDENTIFICATION</scope>
</reference>
<sequence length="184" mass="21189">MAFPTLFPTGAADFNGTRMNAITAGQYFTHLMKYDDGRFARHPCFCFFALNTEMRCCANEMGQVYIIKRHPGEGHLTVDDFHDMIGREGDRASLHGTRQYWLRERNHLITMIDTLGLPTIFTHSAADHQWPELAHLICPEDPEDKQACVKGVIDNPALADWCFYYRIQKFVDAFYLNTLKATDY</sequence>
<dbReference type="Pfam" id="PF14214">
    <property type="entry name" value="Helitron_like_N"/>
    <property type="match status" value="1"/>
</dbReference>
<dbReference type="InParanoid" id="A0A1X7U4Y7"/>
<accession>A0A1X7U4Y7</accession>
<dbReference type="EnsemblMetazoa" id="Aqu2.1.22723_001">
    <property type="protein sequence ID" value="Aqu2.1.22723_001"/>
    <property type="gene ID" value="Aqu2.1.22723"/>
</dbReference>
<dbReference type="AlphaFoldDB" id="A0A1X7U4Y7"/>
<organism evidence="2">
    <name type="scientific">Amphimedon queenslandica</name>
    <name type="common">Sponge</name>
    <dbReference type="NCBI Taxonomy" id="400682"/>
    <lineage>
        <taxon>Eukaryota</taxon>
        <taxon>Metazoa</taxon>
        <taxon>Porifera</taxon>
        <taxon>Demospongiae</taxon>
        <taxon>Heteroscleromorpha</taxon>
        <taxon>Haplosclerida</taxon>
        <taxon>Niphatidae</taxon>
        <taxon>Amphimedon</taxon>
    </lineage>
</organism>